<name>A0AAQ3QSE3_9LILI</name>
<evidence type="ECO:0000256" key="18">
    <source>
        <dbReference type="SAM" id="SignalP"/>
    </source>
</evidence>
<dbReference type="InterPro" id="IPR044440">
    <property type="entry name" value="GABAb_receptor_plant_PBP1"/>
</dbReference>
<comment type="subcellular location">
    <subcellularLocation>
        <location evidence="1">Membrane</location>
        <topology evidence="1">Multi-pass membrane protein</topology>
    </subcellularLocation>
</comment>
<keyword evidence="12" id="KW-1071">Ligand-gated ion channel</keyword>
<keyword evidence="21" id="KW-1185">Reference proteome</keyword>
<dbReference type="Proteomes" id="UP001327560">
    <property type="component" value="Chromosome 9"/>
</dbReference>
<evidence type="ECO:0000256" key="13">
    <source>
        <dbReference type="ARBA" id="ARBA00023303"/>
    </source>
</evidence>
<feature type="transmembrane region" description="Helical" evidence="17">
    <location>
        <begin position="536"/>
        <end position="555"/>
    </location>
</feature>
<keyword evidence="15" id="KW-1015">Disulfide bond</keyword>
<evidence type="ECO:0000256" key="4">
    <source>
        <dbReference type="ARBA" id="ARBA00022448"/>
    </source>
</evidence>
<evidence type="ECO:0000256" key="16">
    <source>
        <dbReference type="SAM" id="MobiDB-lite"/>
    </source>
</evidence>
<dbReference type="SMART" id="SM00079">
    <property type="entry name" value="PBPe"/>
    <property type="match status" value="1"/>
</dbReference>
<comment type="function">
    <text evidence="14">Glutamate-gated receptor that probably acts as a non-selective cation channel. May be involved in light-signal transduction and calcium homeostasis via the regulation of calcium influx into cells.</text>
</comment>
<evidence type="ECO:0000256" key="10">
    <source>
        <dbReference type="ARBA" id="ARBA00023170"/>
    </source>
</evidence>
<keyword evidence="10" id="KW-0675">Receptor</keyword>
<feature type="signal peptide" evidence="18">
    <location>
        <begin position="1"/>
        <end position="33"/>
    </location>
</feature>
<dbReference type="GO" id="GO:0016020">
    <property type="term" value="C:membrane"/>
    <property type="evidence" value="ECO:0007669"/>
    <property type="project" value="UniProtKB-SubCell"/>
</dbReference>
<sequence length="996" mass="109722">MYMERPPSNNFFLFPFLVFFLFACSLQHVLVSAQNSTVAVDVGVILNLGTPTGKRGKTSIVLAVEDFYAGHGNYSTRVVLHFRDSQKDAVGAAAAAVDLLKNVTSIMGPLTSDEAAFVIQLGNKTKVPVVSFSASSPSLSPAHTPFFVRATTNDSSQVAALAAFVQHFAWREAVPVYEDSEYGAGIVPFLIDALQAVDARVPYRSVVPSDATDDYLDEELYKLMSMQTRVFIVHMLPALGARLFRRAHELGLMADGYVWIVTDGIANVLDLLDPDIVIEAMQGVIGVRPYVVKSKKNSSFKVRFQQRFRQDYPGDLLTDPTVYQLWAYDAVWAVATAVEQVALTSPVLFQIPTSRNNSFTDLGKLGVNPDGSALLRAILSTRFQGLAGDFQLAGSQLQSPAFEIININGKSGRTVGFWTPVDGIMKKLNTSNDAGLKSIFWPGDGGHVPKGWEIPTNGKKLRIAVPVKQGFDQFVKVETDPATNRTTVTGFCIDVFEAVIHALPYAVNFEYIPFANASQSYDELIEQVYSNQVHPLLLLLILLVMMMVIMSCHVAQVDKFDAVVGDTTILADRSQHVDFTMPYTESGVAMIVPVKEAKSTNMWIFLKPLTMDLWLGSLAFFVFTGFVVWVIEHRQNQEFSSSQPLDQLGTIFYFSFSILVFAHKEKLTSNLSRLAVIIWVFVVLILTSSYTASLTSMLTVQQLQPTVTDVRQLQSKANIGFQDGSFVERMLQNMKFDPSKLKNYSTPDQYADALSKGSANGGVDAILDEIPYLRLFLSEHCADYTIVGPTYKTDGFGFVFPRGSPLVPDISRAILNVTEGEKMTQIEKAWFGGEPTSCPSQGNNFSSSSLAFRSFGGLFLITGVVSTLALLIFLAKFIYQEWVELKAAACEQSSLWKKMVAVLKHYHDVNRPLPSPTFKRDDLAHLDSGEANQNARAGGGGELPYVVGPQSPVSISNHSHFSFASPTAETEPNSPRERQENAAAASVEMTEIREEW</sequence>
<dbReference type="FunFam" id="1.10.287.70:FF:000037">
    <property type="entry name" value="Glutamate receptor"/>
    <property type="match status" value="1"/>
</dbReference>
<dbReference type="InterPro" id="IPR001320">
    <property type="entry name" value="Iontro_rcpt_C"/>
</dbReference>
<dbReference type="PIRSF" id="PIRSF037090">
    <property type="entry name" value="Iontro_Glu-like_rcpt_pln"/>
    <property type="match status" value="1"/>
</dbReference>
<evidence type="ECO:0000256" key="6">
    <source>
        <dbReference type="ARBA" id="ARBA00022729"/>
    </source>
</evidence>
<dbReference type="Gene3D" id="1.10.287.70">
    <property type="match status" value="1"/>
</dbReference>
<evidence type="ECO:0000256" key="17">
    <source>
        <dbReference type="SAM" id="Phobius"/>
    </source>
</evidence>
<dbReference type="Gene3D" id="3.40.190.10">
    <property type="entry name" value="Periplasmic binding protein-like II"/>
    <property type="match status" value="2"/>
</dbReference>
<reference evidence="20 21" key="1">
    <citation type="submission" date="2023-10" db="EMBL/GenBank/DDBJ databases">
        <title>Chromosome-scale genome assembly provides insights into flower coloration mechanisms of Canna indica.</title>
        <authorList>
            <person name="Li C."/>
        </authorList>
    </citation>
    <scope>NUCLEOTIDE SEQUENCE [LARGE SCALE GENOMIC DNA]</scope>
    <source>
        <tissue evidence="20">Flower</tissue>
    </source>
</reference>
<dbReference type="FunFam" id="3.40.190.10:FF:000195">
    <property type="entry name" value="Glutamate receptor 2.7"/>
    <property type="match status" value="1"/>
</dbReference>
<dbReference type="InterPro" id="IPR015683">
    <property type="entry name" value="Ionotropic_Glu_rcpt"/>
</dbReference>
<proteinExistence type="inferred from homology"/>
<keyword evidence="9 17" id="KW-0472">Membrane</keyword>
<dbReference type="Pfam" id="PF01094">
    <property type="entry name" value="ANF_receptor"/>
    <property type="match status" value="1"/>
</dbReference>
<dbReference type="EMBL" id="CP136898">
    <property type="protein sequence ID" value="WOL19711.1"/>
    <property type="molecule type" value="Genomic_DNA"/>
</dbReference>
<evidence type="ECO:0000256" key="8">
    <source>
        <dbReference type="ARBA" id="ARBA00023065"/>
    </source>
</evidence>
<evidence type="ECO:0000313" key="20">
    <source>
        <dbReference type="EMBL" id="WOL19711.1"/>
    </source>
</evidence>
<keyword evidence="6 18" id="KW-0732">Signal</keyword>
<keyword evidence="7 17" id="KW-1133">Transmembrane helix</keyword>
<comment type="similarity">
    <text evidence="2">Belongs to the glutamate-gated ion channel (TC 1.A.10.1) family.</text>
</comment>
<dbReference type="InterPro" id="IPR028082">
    <property type="entry name" value="Peripla_BP_I"/>
</dbReference>
<feature type="transmembrane region" description="Helical" evidence="17">
    <location>
        <begin position="613"/>
        <end position="631"/>
    </location>
</feature>
<evidence type="ECO:0000256" key="3">
    <source>
        <dbReference type="ARBA" id="ARBA00011095"/>
    </source>
</evidence>
<evidence type="ECO:0000256" key="2">
    <source>
        <dbReference type="ARBA" id="ARBA00008685"/>
    </source>
</evidence>
<dbReference type="SUPFAM" id="SSF53850">
    <property type="entry name" value="Periplasmic binding protein-like II"/>
    <property type="match status" value="1"/>
</dbReference>
<organism evidence="20 21">
    <name type="scientific">Canna indica</name>
    <name type="common">Indian-shot</name>
    <dbReference type="NCBI Taxonomy" id="4628"/>
    <lineage>
        <taxon>Eukaryota</taxon>
        <taxon>Viridiplantae</taxon>
        <taxon>Streptophyta</taxon>
        <taxon>Embryophyta</taxon>
        <taxon>Tracheophyta</taxon>
        <taxon>Spermatophyta</taxon>
        <taxon>Magnoliopsida</taxon>
        <taxon>Liliopsida</taxon>
        <taxon>Zingiberales</taxon>
        <taxon>Cannaceae</taxon>
        <taxon>Canna</taxon>
    </lineage>
</organism>
<keyword evidence="8" id="KW-0406">Ion transport</keyword>
<dbReference type="PANTHER" id="PTHR34836">
    <property type="entry name" value="OS06G0188250 PROTEIN"/>
    <property type="match status" value="1"/>
</dbReference>
<evidence type="ECO:0000256" key="14">
    <source>
        <dbReference type="ARBA" id="ARBA00049638"/>
    </source>
</evidence>
<dbReference type="FunFam" id="3.40.50.2300:FF:000188">
    <property type="entry name" value="Glutamate receptor"/>
    <property type="match status" value="1"/>
</dbReference>
<keyword evidence="4" id="KW-0813">Transport</keyword>
<comment type="subunit">
    <text evidence="3">May form heteromers.</text>
</comment>
<dbReference type="GO" id="GO:0015276">
    <property type="term" value="F:ligand-gated monoatomic ion channel activity"/>
    <property type="evidence" value="ECO:0007669"/>
    <property type="project" value="InterPro"/>
</dbReference>
<feature type="transmembrane region" description="Helical" evidence="17">
    <location>
        <begin position="855"/>
        <end position="879"/>
    </location>
</feature>
<protein>
    <recommendedName>
        <fullName evidence="19">Ionotropic glutamate receptor C-terminal domain-containing protein</fullName>
    </recommendedName>
</protein>
<feature type="disulfide bond" evidence="15">
    <location>
        <begin position="781"/>
        <end position="838"/>
    </location>
</feature>
<feature type="region of interest" description="Disordered" evidence="16">
    <location>
        <begin position="956"/>
        <end position="996"/>
    </location>
</feature>
<feature type="domain" description="Ionotropic glutamate receptor C-terminal" evidence="19">
    <location>
        <begin position="460"/>
        <end position="833"/>
    </location>
</feature>
<keyword evidence="5 17" id="KW-0812">Transmembrane</keyword>
<evidence type="ECO:0000256" key="7">
    <source>
        <dbReference type="ARBA" id="ARBA00022989"/>
    </source>
</evidence>
<dbReference type="PROSITE" id="PS51257">
    <property type="entry name" value="PROKAR_LIPOPROTEIN"/>
    <property type="match status" value="1"/>
</dbReference>
<dbReference type="PANTHER" id="PTHR34836:SF1">
    <property type="entry name" value="OS09G0428600 PROTEIN"/>
    <property type="match status" value="1"/>
</dbReference>
<dbReference type="AlphaFoldDB" id="A0AAQ3QSE3"/>
<evidence type="ECO:0000256" key="15">
    <source>
        <dbReference type="PIRSR" id="PIRSR037090-50"/>
    </source>
</evidence>
<gene>
    <name evidence="20" type="ORF">Cni_G28513</name>
</gene>
<dbReference type="Pfam" id="PF00060">
    <property type="entry name" value="Lig_chan"/>
    <property type="match status" value="1"/>
</dbReference>
<evidence type="ECO:0000256" key="12">
    <source>
        <dbReference type="ARBA" id="ARBA00023286"/>
    </source>
</evidence>
<evidence type="ECO:0000256" key="1">
    <source>
        <dbReference type="ARBA" id="ARBA00004141"/>
    </source>
</evidence>
<dbReference type="SUPFAM" id="SSF53822">
    <property type="entry name" value="Periplasmic binding protein-like I"/>
    <property type="match status" value="1"/>
</dbReference>
<dbReference type="InterPro" id="IPR001828">
    <property type="entry name" value="ANF_lig-bd_rcpt"/>
</dbReference>
<dbReference type="Gene3D" id="3.40.50.2300">
    <property type="match status" value="2"/>
</dbReference>
<evidence type="ECO:0000313" key="21">
    <source>
        <dbReference type="Proteomes" id="UP001327560"/>
    </source>
</evidence>
<evidence type="ECO:0000259" key="19">
    <source>
        <dbReference type="SMART" id="SM00079"/>
    </source>
</evidence>
<feature type="compositionally biased region" description="Polar residues" evidence="16">
    <location>
        <begin position="956"/>
        <end position="973"/>
    </location>
</feature>
<feature type="chain" id="PRO_5042930336" description="Ionotropic glutamate receptor C-terminal domain-containing protein" evidence="18">
    <location>
        <begin position="34"/>
        <end position="996"/>
    </location>
</feature>
<evidence type="ECO:0000256" key="9">
    <source>
        <dbReference type="ARBA" id="ARBA00023136"/>
    </source>
</evidence>
<keyword evidence="11" id="KW-0325">Glycoprotein</keyword>
<keyword evidence="13" id="KW-0407">Ion channel</keyword>
<dbReference type="CDD" id="cd13686">
    <property type="entry name" value="GluR_Plant"/>
    <property type="match status" value="1"/>
</dbReference>
<dbReference type="CDD" id="cd19990">
    <property type="entry name" value="PBP1_GABAb_receptor_plant"/>
    <property type="match status" value="1"/>
</dbReference>
<accession>A0AAQ3QSE3</accession>
<evidence type="ECO:0000256" key="5">
    <source>
        <dbReference type="ARBA" id="ARBA00022692"/>
    </source>
</evidence>
<dbReference type="InterPro" id="IPR017103">
    <property type="entry name" value="Iontropic_Glu_rcpt_pln"/>
</dbReference>
<feature type="transmembrane region" description="Helical" evidence="17">
    <location>
        <begin position="674"/>
        <end position="692"/>
    </location>
</feature>
<evidence type="ECO:0000256" key="11">
    <source>
        <dbReference type="ARBA" id="ARBA00023180"/>
    </source>
</evidence>